<accession>A0ACC1HIN6</accession>
<protein>
    <submittedName>
        <fullName evidence="1">Intracellular distribution of mitochondria</fullName>
    </submittedName>
</protein>
<proteinExistence type="predicted"/>
<reference evidence="1" key="1">
    <citation type="submission" date="2022-06" db="EMBL/GenBank/DDBJ databases">
        <title>Phylogenomic reconstructions and comparative analyses of Kickxellomycotina fungi.</title>
        <authorList>
            <person name="Reynolds N.K."/>
            <person name="Stajich J.E."/>
            <person name="Barry K."/>
            <person name="Grigoriev I.V."/>
            <person name="Crous P."/>
            <person name="Smith M.E."/>
        </authorList>
    </citation>
    <scope>NUCLEOTIDE SEQUENCE</scope>
    <source>
        <strain evidence="1">RSA 2271</strain>
    </source>
</reference>
<evidence type="ECO:0000313" key="1">
    <source>
        <dbReference type="EMBL" id="KAJ1676394.1"/>
    </source>
</evidence>
<sequence length="167" mass="17746">LAADLNLQNFGDSSVATATTCHALAKAFTLVGDLQSAVNAERLAYKAFSDLVGEEDQRTKDSKEWLHELTASAVQLAKLDKLSHTQKQLLLRQKAATQKPLATRATQYSTSGHKSGGSRGKVITGSKGHLPIDDLIDYIHGGSSASTAPSPLSSSKKAKFIKGRNGK</sequence>
<organism evidence="1 2">
    <name type="scientific">Spiromyces aspiralis</name>
    <dbReference type="NCBI Taxonomy" id="68401"/>
    <lineage>
        <taxon>Eukaryota</taxon>
        <taxon>Fungi</taxon>
        <taxon>Fungi incertae sedis</taxon>
        <taxon>Zoopagomycota</taxon>
        <taxon>Kickxellomycotina</taxon>
        <taxon>Kickxellomycetes</taxon>
        <taxon>Kickxellales</taxon>
        <taxon>Kickxellaceae</taxon>
        <taxon>Spiromyces</taxon>
    </lineage>
</organism>
<keyword evidence="2" id="KW-1185">Reference proteome</keyword>
<feature type="non-terminal residue" evidence="1">
    <location>
        <position position="1"/>
    </location>
</feature>
<evidence type="ECO:0000313" key="2">
    <source>
        <dbReference type="Proteomes" id="UP001145114"/>
    </source>
</evidence>
<comment type="caution">
    <text evidence="1">The sequence shown here is derived from an EMBL/GenBank/DDBJ whole genome shotgun (WGS) entry which is preliminary data.</text>
</comment>
<dbReference type="EMBL" id="JAMZIH010004180">
    <property type="protein sequence ID" value="KAJ1676394.1"/>
    <property type="molecule type" value="Genomic_DNA"/>
</dbReference>
<name>A0ACC1HIN6_9FUNG</name>
<gene>
    <name evidence="1" type="primary">CLU1_3</name>
    <name evidence="1" type="ORF">EV182_008275</name>
</gene>
<dbReference type="Proteomes" id="UP001145114">
    <property type="component" value="Unassembled WGS sequence"/>
</dbReference>